<gene>
    <name evidence="10" type="ORF">EPA86_14490</name>
</gene>
<reference evidence="10 11" key="1">
    <citation type="submission" date="2019-01" db="EMBL/GenBank/DDBJ databases">
        <title>Litorilituus lipolytica sp. nov., isolated from intertidal sand of the Yellow Sea in China.</title>
        <authorList>
            <person name="Liu A."/>
        </authorList>
    </citation>
    <scope>NUCLEOTIDE SEQUENCE [LARGE SCALE GENOMIC DNA]</scope>
    <source>
        <strain evidence="10 11">RZ04</strain>
    </source>
</reference>
<feature type="domain" description="FAD dependent oxidoreductase" evidence="9">
    <location>
        <begin position="2"/>
        <end position="370"/>
    </location>
</feature>
<dbReference type="RefSeq" id="WP_140604845.1">
    <property type="nucleotide sequence ID" value="NZ_SAWY01000036.1"/>
</dbReference>
<comment type="caution">
    <text evidence="10">The sequence shown here is derived from an EMBL/GenBank/DDBJ whole genome shotgun (WGS) entry which is preliminary data.</text>
</comment>
<dbReference type="Proteomes" id="UP000315303">
    <property type="component" value="Unassembled WGS sequence"/>
</dbReference>
<comment type="cofactor">
    <cofactor evidence="1">
        <name>FAD</name>
        <dbReference type="ChEBI" id="CHEBI:57692"/>
    </cofactor>
</comment>
<dbReference type="InterPro" id="IPR036188">
    <property type="entry name" value="FAD/NAD-bd_sf"/>
</dbReference>
<dbReference type="Pfam" id="PF01266">
    <property type="entry name" value="DAO"/>
    <property type="match status" value="1"/>
</dbReference>
<dbReference type="Gene3D" id="3.30.9.10">
    <property type="entry name" value="D-Amino Acid Oxidase, subunit A, domain 2"/>
    <property type="match status" value="1"/>
</dbReference>
<dbReference type="InterPro" id="IPR023209">
    <property type="entry name" value="DAO"/>
</dbReference>
<dbReference type="PANTHER" id="PTHR11530:SF11">
    <property type="entry name" value="D-ASPARTATE OXIDASE"/>
    <property type="match status" value="1"/>
</dbReference>
<dbReference type="EMBL" id="SAWY01000036">
    <property type="protein sequence ID" value="TPH13394.1"/>
    <property type="molecule type" value="Genomic_DNA"/>
</dbReference>
<dbReference type="GO" id="GO:0046416">
    <property type="term" value="P:D-amino acid metabolic process"/>
    <property type="evidence" value="ECO:0007669"/>
    <property type="project" value="InterPro"/>
</dbReference>
<comment type="similarity">
    <text evidence="2">Belongs to the DAMOX/DASOX family.</text>
</comment>
<evidence type="ECO:0000256" key="2">
    <source>
        <dbReference type="ARBA" id="ARBA00006730"/>
    </source>
</evidence>
<evidence type="ECO:0000256" key="1">
    <source>
        <dbReference type="ARBA" id="ARBA00001974"/>
    </source>
</evidence>
<comment type="catalytic activity">
    <reaction evidence="8">
        <text>a D-alpha-amino acid + O2 + H2O = a 2-oxocarboxylate + H2O2 + NH4(+)</text>
        <dbReference type="Rhea" id="RHEA:21816"/>
        <dbReference type="ChEBI" id="CHEBI:15377"/>
        <dbReference type="ChEBI" id="CHEBI:15379"/>
        <dbReference type="ChEBI" id="CHEBI:16240"/>
        <dbReference type="ChEBI" id="CHEBI:28938"/>
        <dbReference type="ChEBI" id="CHEBI:35179"/>
        <dbReference type="ChEBI" id="CHEBI:59871"/>
        <dbReference type="EC" id="1.4.3.3"/>
    </reaction>
    <physiologicalReaction direction="left-to-right" evidence="8">
        <dbReference type="Rhea" id="RHEA:21817"/>
    </physiologicalReaction>
</comment>
<evidence type="ECO:0000256" key="5">
    <source>
        <dbReference type="ARBA" id="ARBA00023002"/>
    </source>
</evidence>
<organism evidence="10 11">
    <name type="scientific">Litorilituus lipolyticus</name>
    <dbReference type="NCBI Taxonomy" id="2491017"/>
    <lineage>
        <taxon>Bacteria</taxon>
        <taxon>Pseudomonadati</taxon>
        <taxon>Pseudomonadota</taxon>
        <taxon>Gammaproteobacteria</taxon>
        <taxon>Alteromonadales</taxon>
        <taxon>Colwelliaceae</taxon>
        <taxon>Litorilituus</taxon>
    </lineage>
</organism>
<evidence type="ECO:0000259" key="9">
    <source>
        <dbReference type="Pfam" id="PF01266"/>
    </source>
</evidence>
<evidence type="ECO:0000256" key="3">
    <source>
        <dbReference type="ARBA" id="ARBA00022630"/>
    </source>
</evidence>
<accession>A0A502KQC9</accession>
<evidence type="ECO:0000256" key="6">
    <source>
        <dbReference type="ARBA" id="ARBA00039101"/>
    </source>
</evidence>
<dbReference type="AlphaFoldDB" id="A0A502KQC9"/>
<dbReference type="PANTHER" id="PTHR11530">
    <property type="entry name" value="D-AMINO ACID OXIDASE"/>
    <property type="match status" value="1"/>
</dbReference>
<dbReference type="SUPFAM" id="SSF51905">
    <property type="entry name" value="FAD/NAD(P)-binding domain"/>
    <property type="match status" value="1"/>
</dbReference>
<sequence>MKIAIIGAGLMGRLIALSLLRESKQFSQSFEITLFDKDKKDAHNSAAYAAAGLLTPLGESLHCEANIVEMGFAAIKCWPDLLNSLDEYTIFQQAGAIMVSHEQDKGDYQRFVRHLANNYPQHSVQSLNRQQLLALEPELGRSFNNGLFLPEEGQLGNRRLLIALRKQIEQEAKQDQFNWHSECEITAIAATDVGQQLSFKRLHVEQTCTQAEGLAQGGKIQQQSFDLVIDCRGTGASSAKATNQGAPLKGLRSVRGELFQLFAPNVHLTRPIRLMHPRYQLYIAPKQKGFYVVGATEIESDDDAPMTVRSAMELLSAAYSVHPGFAEANIRQHVSQCRPAFDDNQPSIRVNQNLVQVNGLFRHGFLIAPIVLEQVMAVIKELVSHQGASFQSLGKQAQYCELSPRPYDHWLPIDFHENHSKTEEFIS</sequence>
<dbReference type="GO" id="GO:0003884">
    <property type="term" value="F:D-amino-acid oxidase activity"/>
    <property type="evidence" value="ECO:0007669"/>
    <property type="project" value="UniProtKB-EC"/>
</dbReference>
<dbReference type="InterPro" id="IPR006076">
    <property type="entry name" value="FAD-dep_OxRdtase"/>
</dbReference>
<keyword evidence="4" id="KW-0274">FAD</keyword>
<dbReference type="OrthoDB" id="9790035at2"/>
<dbReference type="GO" id="GO:0071949">
    <property type="term" value="F:FAD binding"/>
    <property type="evidence" value="ECO:0007669"/>
    <property type="project" value="InterPro"/>
</dbReference>
<keyword evidence="3" id="KW-0285">Flavoprotein</keyword>
<evidence type="ECO:0000256" key="7">
    <source>
        <dbReference type="ARBA" id="ARBA00039751"/>
    </source>
</evidence>
<evidence type="ECO:0000256" key="8">
    <source>
        <dbReference type="ARBA" id="ARBA00049547"/>
    </source>
</evidence>
<protein>
    <recommendedName>
        <fullName evidence="7">D-amino-acid oxidase</fullName>
        <ecNumber evidence="6">1.4.3.3</ecNumber>
    </recommendedName>
</protein>
<evidence type="ECO:0000313" key="11">
    <source>
        <dbReference type="Proteomes" id="UP000315303"/>
    </source>
</evidence>
<keyword evidence="11" id="KW-1185">Reference proteome</keyword>
<dbReference type="EC" id="1.4.3.3" evidence="6"/>
<name>A0A502KQC9_9GAMM</name>
<keyword evidence="5" id="KW-0560">Oxidoreductase</keyword>
<proteinExistence type="inferred from homology"/>
<dbReference type="Gene3D" id="3.50.50.60">
    <property type="entry name" value="FAD/NAD(P)-binding domain"/>
    <property type="match status" value="1"/>
</dbReference>
<evidence type="ECO:0000313" key="10">
    <source>
        <dbReference type="EMBL" id="TPH13394.1"/>
    </source>
</evidence>
<evidence type="ECO:0000256" key="4">
    <source>
        <dbReference type="ARBA" id="ARBA00022827"/>
    </source>
</evidence>